<reference evidence="1" key="2">
    <citation type="submission" date="2014-07" db="EMBL/GenBank/DDBJ databases">
        <authorList>
            <person name="Hull J."/>
        </authorList>
    </citation>
    <scope>NUCLEOTIDE SEQUENCE</scope>
</reference>
<gene>
    <name evidence="1" type="ORF">CM83_30193</name>
    <name evidence="2" type="ORF">g.10710</name>
</gene>
<reference evidence="1" key="1">
    <citation type="journal article" date="2014" name="PLoS ONE">
        <title>Transcriptome-Based Identification of ABC Transporters in the Western Tarnished Plant Bug Lygus hesperus.</title>
        <authorList>
            <person name="Hull J.J."/>
            <person name="Chaney K."/>
            <person name="Geib S.M."/>
            <person name="Fabrick J.A."/>
            <person name="Brent C.S."/>
            <person name="Walsh D."/>
            <person name="Lavine L.C."/>
        </authorList>
    </citation>
    <scope>NUCLEOTIDE SEQUENCE</scope>
</reference>
<evidence type="ECO:0000313" key="2">
    <source>
        <dbReference type="EMBL" id="JAQ10163.1"/>
    </source>
</evidence>
<evidence type="ECO:0000313" key="1">
    <source>
        <dbReference type="EMBL" id="JAG17108.1"/>
    </source>
</evidence>
<organism evidence="1">
    <name type="scientific">Lygus hesperus</name>
    <name type="common">Western plant bug</name>
    <dbReference type="NCBI Taxonomy" id="30085"/>
    <lineage>
        <taxon>Eukaryota</taxon>
        <taxon>Metazoa</taxon>
        <taxon>Ecdysozoa</taxon>
        <taxon>Arthropoda</taxon>
        <taxon>Hexapoda</taxon>
        <taxon>Insecta</taxon>
        <taxon>Pterygota</taxon>
        <taxon>Neoptera</taxon>
        <taxon>Paraneoptera</taxon>
        <taxon>Hemiptera</taxon>
        <taxon>Heteroptera</taxon>
        <taxon>Panheteroptera</taxon>
        <taxon>Cimicomorpha</taxon>
        <taxon>Miridae</taxon>
        <taxon>Mirini</taxon>
        <taxon>Lygus</taxon>
    </lineage>
</organism>
<protein>
    <submittedName>
        <fullName evidence="1">Zinc finger CCCH domain-containing protein 7</fullName>
    </submittedName>
</protein>
<dbReference type="EMBL" id="GBHO01026496">
    <property type="protein sequence ID" value="JAG17108.1"/>
    <property type="molecule type" value="Transcribed_RNA"/>
</dbReference>
<name>A0A0A9XEB9_LYGHE</name>
<accession>A0A0A9XEB9</accession>
<proteinExistence type="predicted"/>
<reference evidence="2" key="3">
    <citation type="journal article" date="2016" name="Gigascience">
        <title>De novo construction of an expanded transcriptome assembly for the western tarnished plant bug, Lygus hesperus.</title>
        <authorList>
            <person name="Tassone E.E."/>
            <person name="Geib S.M."/>
            <person name="Hall B."/>
            <person name="Fabrick J.A."/>
            <person name="Brent C.S."/>
            <person name="Hull J.J."/>
        </authorList>
    </citation>
    <scope>NUCLEOTIDE SEQUENCE</scope>
</reference>
<sequence length="135" mass="14742">MMSKRRPGEGNIKPDAVPSHSLLLPLLTQTDTLPYEHFHIDPRGPINGLVPGINAPFLGEMDHKMMQAMSKPLNPSHTLTANNGRFSKLIYLNEPTRNQALSGNLAQELNVELDKATNAVYSKLTVLTAAQSGLT</sequence>
<dbReference type="EMBL" id="GDHC01008466">
    <property type="protein sequence ID" value="JAQ10163.1"/>
    <property type="molecule type" value="Transcribed_RNA"/>
</dbReference>
<dbReference type="AlphaFoldDB" id="A0A0A9XEB9"/>